<dbReference type="InterPro" id="IPR018750">
    <property type="entry name" value="DUF2306_membrane"/>
</dbReference>
<evidence type="ECO:0000313" key="3">
    <source>
        <dbReference type="Proteomes" id="UP000838821"/>
    </source>
</evidence>
<organism evidence="2 3">
    <name type="scientific">Paenibacillus allorhizoplanae</name>
    <dbReference type="NCBI Taxonomy" id="2905648"/>
    <lineage>
        <taxon>Bacteria</taxon>
        <taxon>Bacillati</taxon>
        <taxon>Bacillota</taxon>
        <taxon>Bacilli</taxon>
        <taxon>Bacillales</taxon>
        <taxon>Paenibacillaceae</taxon>
        <taxon>Paenibacillus</taxon>
    </lineage>
</organism>
<sequence length="210" mass="23792">MSKKLGIISIIIIIAVAIVAIFPYVTLDPANSRVSLDVNFPLHYIVLTSHIALALVALISGLFQFHARFRTNYPAWHRALGRIYIFSIMLSGCLGVVLSFYAENFTKAMAFLVLSVLWLITTWNGFRFAVKGQLAQHRIWMMRSYAITLVAVSARIIVPICILLYLAMHGFHLPEGGREQMVAEILNINVWFGLIINLVVVEWYLLRSKK</sequence>
<gene>
    <name evidence="2" type="ORF">PAECIP111891_04493</name>
</gene>
<evidence type="ECO:0000313" key="2">
    <source>
        <dbReference type="EMBL" id="CAH1216862.1"/>
    </source>
</evidence>
<name>A0ABM9CLH6_9BACL</name>
<protein>
    <recommendedName>
        <fullName evidence="4">DUF2306 domain-containing protein</fullName>
    </recommendedName>
</protein>
<keyword evidence="1" id="KW-0812">Transmembrane</keyword>
<feature type="transmembrane region" description="Helical" evidence="1">
    <location>
        <begin position="188"/>
        <end position="206"/>
    </location>
</feature>
<evidence type="ECO:0000256" key="1">
    <source>
        <dbReference type="SAM" id="Phobius"/>
    </source>
</evidence>
<dbReference type="Proteomes" id="UP000838821">
    <property type="component" value="Unassembled WGS sequence"/>
</dbReference>
<evidence type="ECO:0008006" key="4">
    <source>
        <dbReference type="Google" id="ProtNLM"/>
    </source>
</evidence>
<dbReference type="RefSeq" id="WP_236290665.1">
    <property type="nucleotide sequence ID" value="NZ_CAKMMW010000015.1"/>
</dbReference>
<dbReference type="EMBL" id="CAKMMW010000015">
    <property type="protein sequence ID" value="CAH1216862.1"/>
    <property type="molecule type" value="Genomic_DNA"/>
</dbReference>
<dbReference type="Pfam" id="PF10067">
    <property type="entry name" value="DUF2306"/>
    <property type="match status" value="1"/>
</dbReference>
<reference evidence="2" key="1">
    <citation type="submission" date="2022-01" db="EMBL/GenBank/DDBJ databases">
        <authorList>
            <person name="Criscuolo A."/>
        </authorList>
    </citation>
    <scope>NUCLEOTIDE SEQUENCE</scope>
    <source>
        <strain evidence="2">CIP111891</strain>
    </source>
</reference>
<feature type="transmembrane region" description="Helical" evidence="1">
    <location>
        <begin position="146"/>
        <end position="168"/>
    </location>
</feature>
<keyword evidence="1" id="KW-1133">Transmembrane helix</keyword>
<keyword evidence="1" id="KW-0472">Membrane</keyword>
<feature type="transmembrane region" description="Helical" evidence="1">
    <location>
        <begin position="83"/>
        <end position="102"/>
    </location>
</feature>
<feature type="transmembrane region" description="Helical" evidence="1">
    <location>
        <begin position="7"/>
        <end position="27"/>
    </location>
</feature>
<feature type="transmembrane region" description="Helical" evidence="1">
    <location>
        <begin position="42"/>
        <end position="63"/>
    </location>
</feature>
<keyword evidence="3" id="KW-1185">Reference proteome</keyword>
<feature type="transmembrane region" description="Helical" evidence="1">
    <location>
        <begin position="108"/>
        <end position="126"/>
    </location>
</feature>
<proteinExistence type="predicted"/>
<comment type="caution">
    <text evidence="2">The sequence shown here is derived from an EMBL/GenBank/DDBJ whole genome shotgun (WGS) entry which is preliminary data.</text>
</comment>
<accession>A0ABM9CLH6</accession>